<keyword evidence="12 14" id="KW-0238">DNA-binding</keyword>
<evidence type="ECO:0000256" key="3">
    <source>
        <dbReference type="ARBA" id="ARBA00022679"/>
    </source>
</evidence>
<dbReference type="SUPFAM" id="SSF51294">
    <property type="entry name" value="Hedgehog/intein (Hint) domain"/>
    <property type="match status" value="1"/>
</dbReference>
<dbReference type="RefSeq" id="WP_229710088.1">
    <property type="nucleotide sequence ID" value="NZ_BMLK01000004.1"/>
</dbReference>
<dbReference type="Pfam" id="PF01807">
    <property type="entry name" value="Zn_ribbon_DnaG"/>
    <property type="match status" value="2"/>
</dbReference>
<protein>
    <recommendedName>
        <fullName evidence="14">DNA primase</fullName>
        <ecNumber evidence="14">2.7.7.101</ecNumber>
    </recommendedName>
</protein>
<evidence type="ECO:0000256" key="1">
    <source>
        <dbReference type="ARBA" id="ARBA00022478"/>
    </source>
</evidence>
<dbReference type="InterPro" id="IPR013264">
    <property type="entry name" value="DNAG_N"/>
</dbReference>
<dbReference type="EMBL" id="BMLK01000004">
    <property type="protein sequence ID" value="GGN45390.1"/>
    <property type="molecule type" value="Genomic_DNA"/>
</dbReference>
<sequence>MLTPQWLDQLRSRITLSTLIGRSTRLQKAGREYKACCPFHNEKSPSFTVNDEKGFYHCLAGETLVITDQGRLPIRELAGTTTRILSRNGKWIEAPFRDYGRQRLWRIALSRNGQRKTLYATDGHRWFVRGRKSAVTTAQLRPGHRLEAAFPAQRKDWTLDAEGIRHGIVFGDGTLLKEHYGSVNLHGAKDAQLAPWFPESMQSSHIRDNGEPFIRVYGGRAFGHMKALPDCTLPEPYLLGFLAGYFAADGHVAKDGTVMLNCANADHLEAIRDLAATLGIGTFGRTTQTRKGIGGRISDIHRIHFVGSSLRPDFFLLDEARQRHMAAAKKFERLRWQVVSVSPSERVENVYCAEVPDEHAFAIDDNILTGNCFGCGAHGDAIRWMTDHQGLAFMDAVKELAAEAGMDVPAPDPRAAKAAEKRDTLHDVMAAAQEWFAHNLTAPEGEAARAYLATRGFDAHTVQRFGFGYAPEGRQAMKEALSRFPQAMLIEAGLRIEVEGRDPYDRFRGRLMLPIEDTRGRVIAFGGRILAKDKTDAPKYLNSPDTPLFDKGRTLYNLHRAAPAARQSGRMVVVEGYMDVIALAAAGIAECVAPLGTALTEHQIELLWRHVERPVLCFDGDAAGQRAAMRAITRALPLLRPAHSLRIVRLPEGMDPDDLIKAKGPKAMEDVLGEAKSLIEVLWEVERDAQPLNTPEDKAGLKARLMAHVESIQHPDIASLYRRELQDRYSEFAFPKRENRWQGGQRQPFQPRQGGGRWQPGRPAPAPSSPESISRLTARYAGTGLRDALTAAVLAGLMRWPAQIGRHAEALARTPGLDPRFFALIECCDATQALESEDLATILSANGLEVPGTAEYSGLRFGFLAPDATAEQAAVELSQAIDLLVERPVLEAALAQATTRFESELSDESFAEQQRLLKRKLEFDKRLRQMASRDAP</sequence>
<dbReference type="EC" id="2.7.7.101" evidence="14"/>
<dbReference type="Gene3D" id="3.40.1360.10">
    <property type="match status" value="1"/>
</dbReference>
<evidence type="ECO:0000313" key="19">
    <source>
        <dbReference type="Proteomes" id="UP000605099"/>
    </source>
</evidence>
<evidence type="ECO:0000256" key="2">
    <source>
        <dbReference type="ARBA" id="ARBA00022515"/>
    </source>
</evidence>
<dbReference type="InterPro" id="IPR002694">
    <property type="entry name" value="Znf_CHC2"/>
</dbReference>
<keyword evidence="13 14" id="KW-0804">Transcription</keyword>
<evidence type="ECO:0000256" key="5">
    <source>
        <dbReference type="ARBA" id="ARBA00022705"/>
    </source>
</evidence>
<dbReference type="HAMAP" id="MF_00974">
    <property type="entry name" value="DNA_primase_DnaG"/>
    <property type="match status" value="1"/>
</dbReference>
<dbReference type="SMART" id="SM00493">
    <property type="entry name" value="TOPRIM"/>
    <property type="match status" value="1"/>
</dbReference>
<dbReference type="Pfam" id="PF14528">
    <property type="entry name" value="LAGLIDADG_3"/>
    <property type="match status" value="1"/>
</dbReference>
<comment type="similarity">
    <text evidence="14">Belongs to the DnaG primase family.</text>
</comment>
<comment type="function">
    <text evidence="14">RNA polymerase that catalyzes the synthesis of short RNA molecules used as primers for DNA polymerase during DNA replication.</text>
</comment>
<keyword evidence="4 14" id="KW-0548">Nucleotidyltransferase</keyword>
<keyword evidence="5 14" id="KW-0235">DNA replication</keyword>
<dbReference type="PROSITE" id="PS50817">
    <property type="entry name" value="INTEIN_N_TER"/>
    <property type="match status" value="1"/>
</dbReference>
<evidence type="ECO:0000259" key="17">
    <source>
        <dbReference type="PROSITE" id="PS50880"/>
    </source>
</evidence>
<dbReference type="Pfam" id="PF13155">
    <property type="entry name" value="Toprim_2"/>
    <property type="match status" value="1"/>
</dbReference>
<evidence type="ECO:0000256" key="9">
    <source>
        <dbReference type="ARBA" id="ARBA00022833"/>
    </source>
</evidence>
<gene>
    <name evidence="14" type="primary">dnaG</name>
    <name evidence="18" type="ORF">GCM10011349_11380</name>
</gene>
<evidence type="ECO:0000256" key="15">
    <source>
        <dbReference type="SAM" id="MobiDB-lite"/>
    </source>
</evidence>
<dbReference type="InterPro" id="IPR004860">
    <property type="entry name" value="LAGLIDADG_dom"/>
</dbReference>
<dbReference type="InterPro" id="IPR034151">
    <property type="entry name" value="TOPRIM_DnaG_bac"/>
</dbReference>
<dbReference type="SUPFAM" id="SSF55608">
    <property type="entry name" value="Homing endonucleases"/>
    <property type="match status" value="1"/>
</dbReference>
<keyword evidence="8" id="KW-0068">Autocatalytic cleavage</keyword>
<dbReference type="PROSITE" id="PS50819">
    <property type="entry name" value="INTEIN_ENDONUCLEASE"/>
    <property type="match status" value="1"/>
</dbReference>
<dbReference type="InterPro" id="IPR006171">
    <property type="entry name" value="TOPRIM_dom"/>
</dbReference>
<keyword evidence="6" id="KW-0479">Metal-binding</keyword>
<dbReference type="SMART" id="SM00400">
    <property type="entry name" value="ZnF_CHCC"/>
    <property type="match status" value="2"/>
</dbReference>
<dbReference type="InterPro" id="IPR036977">
    <property type="entry name" value="DNA_primase_Znf_CHC2"/>
</dbReference>
<keyword evidence="10" id="KW-0460">Magnesium</keyword>
<evidence type="ECO:0000256" key="7">
    <source>
        <dbReference type="ARBA" id="ARBA00022771"/>
    </source>
</evidence>
<dbReference type="InterPro" id="IPR030846">
    <property type="entry name" value="DnaG_bac"/>
</dbReference>
<dbReference type="PROSITE" id="PS50880">
    <property type="entry name" value="TOPRIM"/>
    <property type="match status" value="1"/>
</dbReference>
<keyword evidence="19" id="KW-1185">Reference proteome</keyword>
<feature type="domain" description="DOD-type homing endonuclease" evidence="16">
    <location>
        <begin position="165"/>
        <end position="280"/>
    </location>
</feature>
<dbReference type="SUPFAM" id="SSF56731">
    <property type="entry name" value="DNA primase core"/>
    <property type="match status" value="1"/>
</dbReference>
<dbReference type="Gene3D" id="3.10.28.10">
    <property type="entry name" value="Homing endonucleases"/>
    <property type="match status" value="1"/>
</dbReference>
<evidence type="ECO:0000256" key="8">
    <source>
        <dbReference type="ARBA" id="ARBA00022813"/>
    </source>
</evidence>
<comment type="subunit">
    <text evidence="14">Monomer. Interacts with DnaB.</text>
</comment>
<dbReference type="InterPro" id="IPR006142">
    <property type="entry name" value="INTEIN"/>
</dbReference>
<evidence type="ECO:0000256" key="4">
    <source>
        <dbReference type="ARBA" id="ARBA00022695"/>
    </source>
</evidence>
<dbReference type="InterPro" id="IPR050219">
    <property type="entry name" value="DnaG_primase"/>
</dbReference>
<proteinExistence type="inferred from homology"/>
<dbReference type="Gene3D" id="3.90.980.10">
    <property type="entry name" value="DNA primase, catalytic core, N-terminal domain"/>
    <property type="match status" value="1"/>
</dbReference>
<keyword evidence="11" id="KW-0651">Protein splicing</keyword>
<comment type="caution">
    <text evidence="18">The sequence shown here is derived from an EMBL/GenBank/DDBJ whole genome shotgun (WGS) entry which is preliminary data.</text>
</comment>
<dbReference type="Gene3D" id="2.170.16.10">
    <property type="entry name" value="Hedgehog/Intein (Hint) domain"/>
    <property type="match status" value="1"/>
</dbReference>
<dbReference type="CDD" id="cd03364">
    <property type="entry name" value="TOPRIM_DnaG_primases"/>
    <property type="match status" value="1"/>
</dbReference>
<comment type="catalytic activity">
    <reaction evidence="14">
        <text>ssDNA + n NTP = ssDNA/pppN(pN)n-1 hybrid + (n-1) diphosphate.</text>
        <dbReference type="EC" id="2.7.7.101"/>
    </reaction>
</comment>
<dbReference type="InterPro" id="IPR037068">
    <property type="entry name" value="DNA_primase_core_N_sf"/>
</dbReference>
<evidence type="ECO:0000313" key="18">
    <source>
        <dbReference type="EMBL" id="GGN45390.1"/>
    </source>
</evidence>
<dbReference type="Gene3D" id="3.90.580.10">
    <property type="entry name" value="Zinc finger, CHC2-type domain"/>
    <property type="match status" value="2"/>
</dbReference>
<dbReference type="SUPFAM" id="SSF57783">
    <property type="entry name" value="Zinc beta-ribbon"/>
    <property type="match status" value="2"/>
</dbReference>
<dbReference type="InterPro" id="IPR036844">
    <property type="entry name" value="Hint_dom_sf"/>
</dbReference>
<keyword evidence="1 14" id="KW-0240">DNA-directed RNA polymerase</keyword>
<dbReference type="NCBIfam" id="TIGR01391">
    <property type="entry name" value="dnaG"/>
    <property type="match status" value="1"/>
</dbReference>
<feature type="region of interest" description="Disordered" evidence="15">
    <location>
        <begin position="736"/>
        <end position="772"/>
    </location>
</feature>
<keyword evidence="9" id="KW-0862">Zinc</keyword>
<evidence type="ECO:0000256" key="10">
    <source>
        <dbReference type="ARBA" id="ARBA00022842"/>
    </source>
</evidence>
<keyword evidence="2 14" id="KW-0639">Primosome</keyword>
<evidence type="ECO:0000256" key="11">
    <source>
        <dbReference type="ARBA" id="ARBA00023000"/>
    </source>
</evidence>
<reference evidence="19" key="1">
    <citation type="journal article" date="2019" name="Int. J. Syst. Evol. Microbiol.">
        <title>The Global Catalogue of Microorganisms (GCM) 10K type strain sequencing project: providing services to taxonomists for standard genome sequencing and annotation.</title>
        <authorList>
            <consortium name="The Broad Institute Genomics Platform"/>
            <consortium name="The Broad Institute Genome Sequencing Center for Infectious Disease"/>
            <person name="Wu L."/>
            <person name="Ma J."/>
        </authorList>
    </citation>
    <scope>NUCLEOTIDE SEQUENCE [LARGE SCALE GENOMIC DNA]</scope>
    <source>
        <strain evidence="19">CGMCC 1.6784</strain>
    </source>
</reference>
<dbReference type="Proteomes" id="UP000605099">
    <property type="component" value="Unassembled WGS sequence"/>
</dbReference>
<keyword evidence="3 14" id="KW-0808">Transferase</keyword>
<evidence type="ECO:0000256" key="6">
    <source>
        <dbReference type="ARBA" id="ARBA00022723"/>
    </source>
</evidence>
<name>A0ABQ2JHS7_9SPHN</name>
<dbReference type="PANTHER" id="PTHR30313:SF2">
    <property type="entry name" value="DNA PRIMASE"/>
    <property type="match status" value="1"/>
</dbReference>
<dbReference type="Pfam" id="PF08275">
    <property type="entry name" value="DNAG_N"/>
    <property type="match status" value="1"/>
</dbReference>
<accession>A0ABQ2JHS7</accession>
<feature type="compositionally biased region" description="Low complexity" evidence="15">
    <location>
        <begin position="741"/>
        <end position="752"/>
    </location>
</feature>
<comment type="caution">
    <text evidence="14">Lacks conserved residue(s) required for the propagation of feature annotation.</text>
</comment>
<evidence type="ECO:0000256" key="13">
    <source>
        <dbReference type="ARBA" id="ARBA00023163"/>
    </source>
</evidence>
<dbReference type="InterPro" id="IPR004042">
    <property type="entry name" value="Intein_endonuc_central"/>
</dbReference>
<evidence type="ECO:0000256" key="12">
    <source>
        <dbReference type="ARBA" id="ARBA00023125"/>
    </source>
</evidence>
<dbReference type="InterPro" id="IPR006295">
    <property type="entry name" value="DNA_primase_DnaG"/>
</dbReference>
<keyword evidence="7" id="KW-0863">Zinc-finger</keyword>
<evidence type="ECO:0000256" key="14">
    <source>
        <dbReference type="HAMAP-Rule" id="MF_00974"/>
    </source>
</evidence>
<dbReference type="InterPro" id="IPR006141">
    <property type="entry name" value="Intein_N"/>
</dbReference>
<feature type="domain" description="Toprim" evidence="17">
    <location>
        <begin position="569"/>
        <end position="651"/>
    </location>
</feature>
<organism evidence="18 19">
    <name type="scientific">Novosphingobium indicum</name>
    <dbReference type="NCBI Taxonomy" id="462949"/>
    <lineage>
        <taxon>Bacteria</taxon>
        <taxon>Pseudomonadati</taxon>
        <taxon>Pseudomonadota</taxon>
        <taxon>Alphaproteobacteria</taxon>
        <taxon>Sphingomonadales</taxon>
        <taxon>Sphingomonadaceae</taxon>
        <taxon>Novosphingobium</taxon>
    </lineage>
</organism>
<dbReference type="InterPro" id="IPR027434">
    <property type="entry name" value="Homing_endonucl"/>
</dbReference>
<dbReference type="PRINTS" id="PR00379">
    <property type="entry name" value="INTEIN"/>
</dbReference>
<dbReference type="PANTHER" id="PTHR30313">
    <property type="entry name" value="DNA PRIMASE"/>
    <property type="match status" value="1"/>
</dbReference>
<evidence type="ECO:0000259" key="16">
    <source>
        <dbReference type="PROSITE" id="PS50819"/>
    </source>
</evidence>